<dbReference type="Proteomes" id="UP000276103">
    <property type="component" value="Unassembled WGS sequence"/>
</dbReference>
<dbReference type="AlphaFoldDB" id="A0A433UU40"/>
<dbReference type="InterPro" id="IPR021434">
    <property type="entry name" value="DUF3082"/>
</dbReference>
<protein>
    <recommendedName>
        <fullName evidence="4">DUF3082 domain-containing protein</fullName>
    </recommendedName>
</protein>
<keyword evidence="1" id="KW-0812">Transmembrane</keyword>
<reference evidence="2 3" key="1">
    <citation type="journal article" date="2019" name="Genome Biol. Evol.">
        <title>Day and night: Metabolic profiles and evolutionary relationships of six axenic non-marine cyanobacteria.</title>
        <authorList>
            <person name="Will S.E."/>
            <person name="Henke P."/>
            <person name="Boedeker C."/>
            <person name="Huang S."/>
            <person name="Brinkmann H."/>
            <person name="Rohde M."/>
            <person name="Jarek M."/>
            <person name="Friedl T."/>
            <person name="Seufert S."/>
            <person name="Schumacher M."/>
            <person name="Overmann J."/>
            <person name="Neumann-Schaal M."/>
            <person name="Petersen J."/>
        </authorList>
    </citation>
    <scope>NUCLEOTIDE SEQUENCE [LARGE SCALE GENOMIC DNA]</scope>
    <source>
        <strain evidence="2 3">SAG 1403-4b</strain>
    </source>
</reference>
<feature type="transmembrane region" description="Helical" evidence="1">
    <location>
        <begin position="32"/>
        <end position="50"/>
    </location>
</feature>
<keyword evidence="3" id="KW-1185">Reference proteome</keyword>
<dbReference type="RefSeq" id="WP_127053874.1">
    <property type="nucleotide sequence ID" value="NZ_RSCM01000005.1"/>
</dbReference>
<keyword evidence="1" id="KW-0472">Membrane</keyword>
<dbReference type="EMBL" id="RSCM01000005">
    <property type="protein sequence ID" value="RUS97339.1"/>
    <property type="molecule type" value="Genomic_DNA"/>
</dbReference>
<name>A0A433UU40_ANAVA</name>
<keyword evidence="1" id="KW-1133">Transmembrane helix</keyword>
<evidence type="ECO:0000256" key="1">
    <source>
        <dbReference type="SAM" id="Phobius"/>
    </source>
</evidence>
<dbReference type="PANTHER" id="PTHR35733:SF1">
    <property type="entry name" value="OS02G0307800 PROTEIN"/>
    <property type="match status" value="1"/>
</dbReference>
<comment type="caution">
    <text evidence="2">The sequence shown here is derived from an EMBL/GenBank/DDBJ whole genome shotgun (WGS) entry which is preliminary data.</text>
</comment>
<accession>A0A433UU40</accession>
<dbReference type="Pfam" id="PF11282">
    <property type="entry name" value="DUF3082"/>
    <property type="match status" value="1"/>
</dbReference>
<sequence length="107" mass="11044">MNEPNVTPSADTNAEVPPTPLRCIMGAAMSGGFGFAMYSLMIAIATTFASKPIHSDNPMVVNIGSAVRTLVVGVVALGTGIFGIVAFGLLALAVQLLLQQLTKPRNS</sequence>
<proteinExistence type="predicted"/>
<dbReference type="PANTHER" id="PTHR35733">
    <property type="entry name" value="OS02G0307800 PROTEIN"/>
    <property type="match status" value="1"/>
</dbReference>
<feature type="transmembrane region" description="Helical" evidence="1">
    <location>
        <begin position="70"/>
        <end position="98"/>
    </location>
</feature>
<evidence type="ECO:0008006" key="4">
    <source>
        <dbReference type="Google" id="ProtNLM"/>
    </source>
</evidence>
<gene>
    <name evidence="2" type="ORF">DSM107003_20800</name>
</gene>
<organism evidence="2 3">
    <name type="scientific">Trichormus variabilis SAG 1403-4b</name>
    <dbReference type="NCBI Taxonomy" id="447716"/>
    <lineage>
        <taxon>Bacteria</taxon>
        <taxon>Bacillati</taxon>
        <taxon>Cyanobacteriota</taxon>
        <taxon>Cyanophyceae</taxon>
        <taxon>Nostocales</taxon>
        <taxon>Nostocaceae</taxon>
        <taxon>Trichormus</taxon>
    </lineage>
</organism>
<evidence type="ECO:0000313" key="2">
    <source>
        <dbReference type="EMBL" id="RUS97339.1"/>
    </source>
</evidence>
<evidence type="ECO:0000313" key="3">
    <source>
        <dbReference type="Proteomes" id="UP000276103"/>
    </source>
</evidence>